<protein>
    <recommendedName>
        <fullName evidence="2">Antitoxin</fullName>
    </recommendedName>
</protein>
<dbReference type="Proteomes" id="UP000323142">
    <property type="component" value="Unassembled WGS sequence"/>
</dbReference>
<keyword evidence="5" id="KW-1185">Reference proteome</keyword>
<dbReference type="Gene3D" id="3.40.1620.10">
    <property type="entry name" value="YefM-like domain"/>
    <property type="match status" value="1"/>
</dbReference>
<feature type="region of interest" description="Disordered" evidence="3">
    <location>
        <begin position="43"/>
        <end position="73"/>
    </location>
</feature>
<comment type="caution">
    <text evidence="4">The sequence shown here is derived from an EMBL/GenBank/DDBJ whole genome shotgun (WGS) entry which is preliminary data.</text>
</comment>
<dbReference type="EMBL" id="VUOA01000030">
    <property type="protein sequence ID" value="KAA2235956.1"/>
    <property type="molecule type" value="Genomic_DNA"/>
</dbReference>
<evidence type="ECO:0000313" key="5">
    <source>
        <dbReference type="Proteomes" id="UP000323142"/>
    </source>
</evidence>
<dbReference type="Pfam" id="PF02604">
    <property type="entry name" value="PhdYeFM_antitox"/>
    <property type="match status" value="1"/>
</dbReference>
<dbReference type="SUPFAM" id="SSF143120">
    <property type="entry name" value="YefM-like"/>
    <property type="match status" value="1"/>
</dbReference>
<organism evidence="4 5">
    <name type="scientific">Salinarimonas soli</name>
    <dbReference type="NCBI Taxonomy" id="1638099"/>
    <lineage>
        <taxon>Bacteria</taxon>
        <taxon>Pseudomonadati</taxon>
        <taxon>Pseudomonadota</taxon>
        <taxon>Alphaproteobacteria</taxon>
        <taxon>Hyphomicrobiales</taxon>
        <taxon>Salinarimonadaceae</taxon>
        <taxon>Salinarimonas</taxon>
    </lineage>
</organism>
<evidence type="ECO:0000313" key="4">
    <source>
        <dbReference type="EMBL" id="KAA2235956.1"/>
    </source>
</evidence>
<reference evidence="4 5" key="1">
    <citation type="submission" date="2019-09" db="EMBL/GenBank/DDBJ databases">
        <title>Salinarimonas rosea gen. nov., sp. nov., a new member of the a-2 subgroup of the Proteobacteria.</title>
        <authorList>
            <person name="Liu J."/>
        </authorList>
    </citation>
    <scope>NUCLEOTIDE SEQUENCE [LARGE SCALE GENOMIC DNA]</scope>
    <source>
        <strain evidence="4 5">BN140002</strain>
    </source>
</reference>
<evidence type="ECO:0000256" key="2">
    <source>
        <dbReference type="RuleBase" id="RU362080"/>
    </source>
</evidence>
<dbReference type="InterPro" id="IPR006442">
    <property type="entry name" value="Antitoxin_Phd/YefM"/>
</dbReference>
<dbReference type="OrthoDB" id="361281at2"/>
<evidence type="ECO:0000256" key="1">
    <source>
        <dbReference type="ARBA" id="ARBA00009981"/>
    </source>
</evidence>
<accession>A0A5B2VB04</accession>
<feature type="compositionally biased region" description="Low complexity" evidence="3">
    <location>
        <begin position="45"/>
        <end position="56"/>
    </location>
</feature>
<evidence type="ECO:0000256" key="3">
    <source>
        <dbReference type="SAM" id="MobiDB-lite"/>
    </source>
</evidence>
<reference evidence="4 5" key="2">
    <citation type="submission" date="2019-09" db="EMBL/GenBank/DDBJ databases">
        <authorList>
            <person name="Jin C."/>
        </authorList>
    </citation>
    <scope>NUCLEOTIDE SEQUENCE [LARGE SCALE GENOMIC DNA]</scope>
    <source>
        <strain evidence="4 5">BN140002</strain>
    </source>
</reference>
<name>A0A5B2VB04_9HYPH</name>
<proteinExistence type="inferred from homology"/>
<dbReference type="AlphaFoldDB" id="A0A5B2VB04"/>
<dbReference type="InterPro" id="IPR036165">
    <property type="entry name" value="YefM-like_sf"/>
</dbReference>
<gene>
    <name evidence="4" type="ORF">F0L46_16970</name>
</gene>
<dbReference type="RefSeq" id="WP_149819701.1">
    <property type="nucleotide sequence ID" value="NZ_VUOA01000030.1"/>
</dbReference>
<sequence length="73" mass="7906">MRAWSFSEAEADPDRIMDAALSGGQQRIVTRDGRVVIMVSEGEFQSAQASRKASASPIDRTARPSRPAPSQSE</sequence>
<comment type="similarity">
    <text evidence="1 2">Belongs to the phD/YefM antitoxin family.</text>
</comment>
<comment type="function">
    <text evidence="2">Antitoxin component of a type II toxin-antitoxin (TA) system.</text>
</comment>